<dbReference type="EMBL" id="LSRX01001721">
    <property type="protein sequence ID" value="OLP77726.1"/>
    <property type="molecule type" value="Genomic_DNA"/>
</dbReference>
<reference evidence="14 15" key="1">
    <citation type="submission" date="2016-02" db="EMBL/GenBank/DDBJ databases">
        <title>Genome analysis of coral dinoflagellate symbionts highlights evolutionary adaptations to a symbiotic lifestyle.</title>
        <authorList>
            <person name="Aranda M."/>
            <person name="Li Y."/>
            <person name="Liew Y.J."/>
            <person name="Baumgarten S."/>
            <person name="Simakov O."/>
            <person name="Wilson M."/>
            <person name="Piel J."/>
            <person name="Ashoor H."/>
            <person name="Bougouffa S."/>
            <person name="Bajic V.B."/>
            <person name="Ryu T."/>
            <person name="Ravasi T."/>
            <person name="Bayer T."/>
            <person name="Micklem G."/>
            <person name="Kim H."/>
            <person name="Bhak J."/>
            <person name="Lajeunesse T.C."/>
            <person name="Voolstra C.R."/>
        </authorList>
    </citation>
    <scope>NUCLEOTIDE SEQUENCE [LARGE SCALE GENOMIC DNA]</scope>
    <source>
        <strain evidence="14 15">CCMP2467</strain>
    </source>
</reference>
<dbReference type="CDD" id="cd18182">
    <property type="entry name" value="ATP-synt_Fo_c_ATP5G3"/>
    <property type="match status" value="1"/>
</dbReference>
<feature type="compositionally biased region" description="Basic and acidic residues" evidence="11">
    <location>
        <begin position="1113"/>
        <end position="1128"/>
    </location>
</feature>
<dbReference type="Pfam" id="PF00137">
    <property type="entry name" value="ATP-synt_C"/>
    <property type="match status" value="1"/>
</dbReference>
<evidence type="ECO:0000256" key="2">
    <source>
        <dbReference type="ARBA" id="ARBA00006704"/>
    </source>
</evidence>
<comment type="subcellular location">
    <subcellularLocation>
        <location evidence="1">Membrane</location>
        <topology evidence="1">Multi-pass membrane protein</topology>
    </subcellularLocation>
</comment>
<keyword evidence="6" id="KW-0375">Hydrogen ion transport</keyword>
<dbReference type="Proteomes" id="UP000186817">
    <property type="component" value="Unassembled WGS sequence"/>
</dbReference>
<keyword evidence="10 12" id="KW-0472">Membrane</keyword>
<keyword evidence="5 12" id="KW-0812">Transmembrane</keyword>
<feature type="domain" description="Reverse transcriptase" evidence="13">
    <location>
        <begin position="734"/>
        <end position="1012"/>
    </location>
</feature>
<proteinExistence type="inferred from homology"/>
<dbReference type="PROSITE" id="PS50878">
    <property type="entry name" value="RT_POL"/>
    <property type="match status" value="1"/>
</dbReference>
<evidence type="ECO:0000256" key="7">
    <source>
        <dbReference type="ARBA" id="ARBA00022989"/>
    </source>
</evidence>
<keyword evidence="7 12" id="KW-1133">Transmembrane helix</keyword>
<dbReference type="OrthoDB" id="434210at2759"/>
<dbReference type="PRINTS" id="PR00124">
    <property type="entry name" value="ATPASEC"/>
</dbReference>
<evidence type="ECO:0000256" key="9">
    <source>
        <dbReference type="ARBA" id="ARBA00023121"/>
    </source>
</evidence>
<dbReference type="InterPro" id="IPR000477">
    <property type="entry name" value="RT_dom"/>
</dbReference>
<evidence type="ECO:0000256" key="8">
    <source>
        <dbReference type="ARBA" id="ARBA00023065"/>
    </source>
</evidence>
<feature type="transmembrane region" description="Helical" evidence="12">
    <location>
        <begin position="192"/>
        <end position="216"/>
    </location>
</feature>
<feature type="compositionally biased region" description="Basic residues" evidence="11">
    <location>
        <begin position="324"/>
        <end position="340"/>
    </location>
</feature>
<dbReference type="InterPro" id="IPR036691">
    <property type="entry name" value="Endo/exonu/phosph_ase_sf"/>
</dbReference>
<dbReference type="InterPro" id="IPR035921">
    <property type="entry name" value="F/V-ATP_Csub_sf"/>
</dbReference>
<dbReference type="GO" id="GO:0015986">
    <property type="term" value="P:proton motive force-driven ATP synthesis"/>
    <property type="evidence" value="ECO:0007669"/>
    <property type="project" value="InterPro"/>
</dbReference>
<feature type="compositionally biased region" description="Polar residues" evidence="11">
    <location>
        <begin position="1099"/>
        <end position="1109"/>
    </location>
</feature>
<dbReference type="Gene3D" id="1.20.20.10">
    <property type="entry name" value="F1F0 ATP synthase subunit C"/>
    <property type="match status" value="1"/>
</dbReference>
<evidence type="ECO:0000256" key="10">
    <source>
        <dbReference type="ARBA" id="ARBA00023136"/>
    </source>
</evidence>
<dbReference type="Pfam" id="PF10498">
    <property type="entry name" value="IFT57"/>
    <property type="match status" value="1"/>
</dbReference>
<keyword evidence="4" id="KW-0138">CF(0)</keyword>
<evidence type="ECO:0000256" key="3">
    <source>
        <dbReference type="ARBA" id="ARBA00022448"/>
    </source>
</evidence>
<protein>
    <submittedName>
        <fullName evidence="14">LINE-1 retrotransposable element ORF2 protein</fullName>
    </submittedName>
</protein>
<dbReference type="GO" id="GO:0045259">
    <property type="term" value="C:proton-transporting ATP synthase complex"/>
    <property type="evidence" value="ECO:0007669"/>
    <property type="project" value="UniProtKB-KW"/>
</dbReference>
<evidence type="ECO:0000256" key="6">
    <source>
        <dbReference type="ARBA" id="ARBA00022781"/>
    </source>
</evidence>
<evidence type="ECO:0000256" key="4">
    <source>
        <dbReference type="ARBA" id="ARBA00022547"/>
    </source>
</evidence>
<comment type="caution">
    <text evidence="14">The sequence shown here is derived from an EMBL/GenBank/DDBJ whole genome shotgun (WGS) entry which is preliminary data.</text>
</comment>
<dbReference type="InterPro" id="IPR019530">
    <property type="entry name" value="Intra-flagellar_transport_57"/>
</dbReference>
<dbReference type="GO" id="GO:0015078">
    <property type="term" value="F:proton transmembrane transporter activity"/>
    <property type="evidence" value="ECO:0007669"/>
    <property type="project" value="InterPro"/>
</dbReference>
<sequence length="1373" mass="154481">MYMSVLNVLRSTDFSDVRLKRASMEAECSKLTASADVGTEMQGCSMAAPPPPPPQEVYNTEALQLNDEVVDMLMLLDYENRLFEKLGQLELAMALLRSASLRASLGAFRAASVLPRALPNLSAPVSASKLPEPLSAASIGLGAPLAKRHAGVSVLGCAIAMVAVGGCAQGIGQLFAALVVGMARNPSMKEDLFTYTLIGMGFLEFLAIVVILIAGLRCRAALQHISFSRFCTKELKPLPRTFFAYPAQNPAHQFKYFTQLVVWAMSILNMKADWDEFDDPNTVITNMLVILKDMGLQAPWLMAAALRPAAFASLTQDEQETIRQKQKQAQLKKKAAKKQRGASQLPASEPSEPVEEDITEPARRLPDRTHLSLEEYFGACPAGLFKQAGLRATEENLELLLGMDFNQVVGRFGDGSPEERFIADGGILQEIWVPPLVRRLRIRCYNVGGVTPEIYDHLHHWLLHKSREDVIILQEIHHGMGRSDSRWAIPGWTIVASADPQQRFSGVCIIVADRVIESARLTYNVCIPGRLLHVRCSNRDVTLDVIAGYQWVWQTAKSDQIAQSRSYFWQTLSSLVRIRDAVCALRRAEEFKKASRALRKASRQARRDWFEARITEAEHAAARHDIGEVYRIINLLAPKQRREAVRIKSAEGSLLDPKAEFEEIFEYYQSVFNRDVPFELVTQPVVQFEHSEILDSVRKLKGGRAVPPKSVPSELWSLCAEEYAAFLTPRLNLAESQESQYPPEATDCTLALLPKPHKTSRRPSDLRPLGLQDASSKVLANAIKHQLQQHTLEYLHSRPQYAYTPDRAIDEAVGRVARHCRLIRQRVHASVASVHARRAGVKQSQCIGGAMLGIDLSRAFDCIPRAVLQRSLQHAGAPPPLVQAVLQLHESCRYSVRHKGYQGSFRMLVGVRQGCVLSPYLYALFTCLVFDEIAQRTSLDWATAFLTLFADDSHLAWEISTVADLQFFLHCLQTTFQAVPPDDGCVDISIAHPRVFSLKLELPPLKRLRILLFNLQCLKIGVWLHSLLLLSWLSLKAIMADAQMEESLSAQARQELEMVFSGRPSEDKSEKEKEKEDAQEPEDGRRPKWRRDESKGKGPSSNSWENWSQGKRHWSEQQKSKESSKAEDPQTQELLRCLVKMSVRHEQELMRIRPDVGFIAFCDTSDLGCMGMLREVALSWSDLFSQGKVNTALKTMLVMSMMKDMKERAENVLREEDQLQRCFTVGWLKEGATGLDPVWVYHTWNAKEKKQEVASTPPLKHSDVLKLLDVLLEHLPRDGVVTRFNTTKRLDLMKEFKTEVVPMMLQLSLRGASAQLCYDAMKALSGNAAMKLQGVRWRPERAQKPPLAKALEEAYLATSFCDWAPRDQSWARR</sequence>
<evidence type="ECO:0000313" key="15">
    <source>
        <dbReference type="Proteomes" id="UP000186817"/>
    </source>
</evidence>
<dbReference type="GO" id="GO:0033177">
    <property type="term" value="C:proton-transporting two-sector ATPase complex, proton-transporting domain"/>
    <property type="evidence" value="ECO:0007669"/>
    <property type="project" value="InterPro"/>
</dbReference>
<organism evidence="14 15">
    <name type="scientific">Symbiodinium microadriaticum</name>
    <name type="common">Dinoflagellate</name>
    <name type="synonym">Zooxanthella microadriatica</name>
    <dbReference type="NCBI Taxonomy" id="2951"/>
    <lineage>
        <taxon>Eukaryota</taxon>
        <taxon>Sar</taxon>
        <taxon>Alveolata</taxon>
        <taxon>Dinophyceae</taxon>
        <taxon>Suessiales</taxon>
        <taxon>Symbiodiniaceae</taxon>
        <taxon>Symbiodinium</taxon>
    </lineage>
</organism>
<dbReference type="InterPro" id="IPR020537">
    <property type="entry name" value="ATP_synth_F0_csu_DDCD_BS"/>
</dbReference>
<dbReference type="PROSITE" id="PS00605">
    <property type="entry name" value="ATPASE_C"/>
    <property type="match status" value="1"/>
</dbReference>
<comment type="similarity">
    <text evidence="2">Belongs to the ATPase C chain family.</text>
</comment>
<name>A0A1Q9C496_SYMMI</name>
<evidence type="ECO:0000256" key="5">
    <source>
        <dbReference type="ARBA" id="ARBA00022692"/>
    </source>
</evidence>
<keyword evidence="8" id="KW-0406">Ion transport</keyword>
<dbReference type="GO" id="GO:0008289">
    <property type="term" value="F:lipid binding"/>
    <property type="evidence" value="ECO:0007669"/>
    <property type="project" value="UniProtKB-KW"/>
</dbReference>
<dbReference type="InterPro" id="IPR038662">
    <property type="entry name" value="ATP_synth_F0_csu_sf"/>
</dbReference>
<dbReference type="Gene3D" id="3.60.10.10">
    <property type="entry name" value="Endonuclease/exonuclease/phosphatase"/>
    <property type="match status" value="1"/>
</dbReference>
<dbReference type="SUPFAM" id="SSF81333">
    <property type="entry name" value="F1F0 ATP synthase subunit C"/>
    <property type="match status" value="1"/>
</dbReference>
<evidence type="ECO:0000313" key="14">
    <source>
        <dbReference type="EMBL" id="OLP77726.1"/>
    </source>
</evidence>
<evidence type="ECO:0000256" key="1">
    <source>
        <dbReference type="ARBA" id="ARBA00004141"/>
    </source>
</evidence>
<feature type="compositionally biased region" description="Basic and acidic residues" evidence="11">
    <location>
        <begin position="1064"/>
        <end position="1096"/>
    </location>
</feature>
<feature type="transmembrane region" description="Helical" evidence="12">
    <location>
        <begin position="154"/>
        <end position="180"/>
    </location>
</feature>
<evidence type="ECO:0000256" key="11">
    <source>
        <dbReference type="SAM" id="MobiDB-lite"/>
    </source>
</evidence>
<dbReference type="PANTHER" id="PTHR19446">
    <property type="entry name" value="REVERSE TRANSCRIPTASES"/>
    <property type="match status" value="1"/>
</dbReference>
<gene>
    <name evidence="14" type="ORF">AK812_SmicGene42184</name>
</gene>
<evidence type="ECO:0000256" key="12">
    <source>
        <dbReference type="SAM" id="Phobius"/>
    </source>
</evidence>
<accession>A0A1Q9C496</accession>
<dbReference type="SUPFAM" id="SSF56219">
    <property type="entry name" value="DNase I-like"/>
    <property type="match status" value="1"/>
</dbReference>
<dbReference type="InterPro" id="IPR000454">
    <property type="entry name" value="ATP_synth_F0_csu"/>
</dbReference>
<dbReference type="InterPro" id="IPR002379">
    <property type="entry name" value="ATPase_proteolipid_c-like_dom"/>
</dbReference>
<keyword evidence="3" id="KW-0813">Transport</keyword>
<dbReference type="Pfam" id="PF00078">
    <property type="entry name" value="RVT_1"/>
    <property type="match status" value="1"/>
</dbReference>
<feature type="region of interest" description="Disordered" evidence="11">
    <location>
        <begin position="1061"/>
        <end position="1131"/>
    </location>
</feature>
<feature type="region of interest" description="Disordered" evidence="11">
    <location>
        <begin position="322"/>
        <end position="364"/>
    </location>
</feature>
<evidence type="ECO:0000259" key="13">
    <source>
        <dbReference type="PROSITE" id="PS50878"/>
    </source>
</evidence>
<keyword evidence="15" id="KW-1185">Reference proteome</keyword>
<keyword evidence="9" id="KW-0446">Lipid-binding</keyword>